<accession>A0A2N3L3S3</accession>
<gene>
    <name evidence="1" type="ORF">COO92_16110</name>
</gene>
<dbReference type="Proteomes" id="UP000233332">
    <property type="component" value="Unassembled WGS sequence"/>
</dbReference>
<dbReference type="AlphaFoldDB" id="A0A2N3L3S3"/>
<comment type="caution">
    <text evidence="1">The sequence shown here is derived from an EMBL/GenBank/DDBJ whole genome shotgun (WGS) entry which is preliminary data.</text>
</comment>
<evidence type="ECO:0000313" key="1">
    <source>
        <dbReference type="EMBL" id="PKR57464.1"/>
    </source>
</evidence>
<dbReference type="EMBL" id="NXGX01000006">
    <property type="protein sequence ID" value="PKR57464.1"/>
    <property type="molecule type" value="Genomic_DNA"/>
</dbReference>
<dbReference type="RefSeq" id="WP_101303728.1">
    <property type="nucleotide sequence ID" value="NZ_NXGX01000006.1"/>
</dbReference>
<protein>
    <submittedName>
        <fullName evidence="1">Uncharacterized protein</fullName>
    </submittedName>
</protein>
<proteinExistence type="predicted"/>
<keyword evidence="2" id="KW-1185">Reference proteome</keyword>
<name>A0A2N3L3S3_9PROT</name>
<sequence length="59" mass="6274">MTKKAAVTKASVTRVIQAASACGLNVCEIIVTAEGVRLIYNSVDRPAVNDNTVGPKQWD</sequence>
<reference evidence="1 2" key="1">
    <citation type="submission" date="2017-09" db="EMBL/GenBank/DDBJ databases">
        <title>Biodiversity and function of Thalassospira species in the particle-attached aromatic-hydrocarbon-degrading consortia from the surface seawater of the China South Sea.</title>
        <authorList>
            <person name="Dong C."/>
            <person name="Lai Q."/>
            <person name="Shao Z."/>
        </authorList>
    </citation>
    <scope>NUCLEOTIDE SEQUENCE [LARGE SCALE GENOMIC DNA]</scope>
    <source>
        <strain evidence="1 2">139Z-12</strain>
    </source>
</reference>
<organism evidence="1 2">
    <name type="scientific">Thalassospira lohafexi</name>
    <dbReference type="NCBI Taxonomy" id="744227"/>
    <lineage>
        <taxon>Bacteria</taxon>
        <taxon>Pseudomonadati</taxon>
        <taxon>Pseudomonadota</taxon>
        <taxon>Alphaproteobacteria</taxon>
        <taxon>Rhodospirillales</taxon>
        <taxon>Thalassospiraceae</taxon>
        <taxon>Thalassospira</taxon>
    </lineage>
</organism>
<evidence type="ECO:0000313" key="2">
    <source>
        <dbReference type="Proteomes" id="UP000233332"/>
    </source>
</evidence>